<evidence type="ECO:0000313" key="2">
    <source>
        <dbReference type="Proteomes" id="UP001163882"/>
    </source>
</evidence>
<accession>A0ABY6IT63</accession>
<sequence length="42" mass="4639">MNFKLPDHADRRKASADAKRALLEKIKAQKSGNSASDKKNAK</sequence>
<keyword evidence="2" id="KW-1185">Reference proteome</keyword>
<name>A0ABY6IT63_9HYPH</name>
<gene>
    <name evidence="1" type="ORF">OF122_08665</name>
</gene>
<protein>
    <submittedName>
        <fullName evidence="1">DUF6481 family protein</fullName>
    </submittedName>
</protein>
<dbReference type="Proteomes" id="UP001163882">
    <property type="component" value="Chromosome"/>
</dbReference>
<dbReference type="RefSeq" id="WP_264227372.1">
    <property type="nucleotide sequence ID" value="NZ_CP107716.1"/>
</dbReference>
<evidence type="ECO:0000313" key="1">
    <source>
        <dbReference type="EMBL" id="UYQ73813.1"/>
    </source>
</evidence>
<organism evidence="1 2">
    <name type="scientific">Pelagibacterium flavum</name>
    <dbReference type="NCBI Taxonomy" id="2984530"/>
    <lineage>
        <taxon>Bacteria</taxon>
        <taxon>Pseudomonadati</taxon>
        <taxon>Pseudomonadota</taxon>
        <taxon>Alphaproteobacteria</taxon>
        <taxon>Hyphomicrobiales</taxon>
        <taxon>Devosiaceae</taxon>
        <taxon>Pelagibacterium</taxon>
    </lineage>
</organism>
<reference evidence="1" key="1">
    <citation type="submission" date="2022-10" db="EMBL/GenBank/DDBJ databases">
        <title>YIM 151497 complete genome.</title>
        <authorList>
            <person name="Chen X."/>
        </authorList>
    </citation>
    <scope>NUCLEOTIDE SEQUENCE</scope>
    <source>
        <strain evidence="1">YIM 151497</strain>
    </source>
</reference>
<dbReference type="EMBL" id="CP107716">
    <property type="protein sequence ID" value="UYQ73813.1"/>
    <property type="molecule type" value="Genomic_DNA"/>
</dbReference>
<proteinExistence type="predicted"/>